<evidence type="ECO:0000256" key="4">
    <source>
        <dbReference type="ARBA" id="ARBA00022806"/>
    </source>
</evidence>
<evidence type="ECO:0000256" key="6">
    <source>
        <dbReference type="SAM" id="Coils"/>
    </source>
</evidence>
<dbReference type="OrthoDB" id="9757917at2"/>
<name>A0A1Q5P713_9BACI</name>
<dbReference type="Proteomes" id="UP000186524">
    <property type="component" value="Unassembled WGS sequence"/>
</dbReference>
<comment type="similarity">
    <text evidence="1">Belongs to the DNA2/NAM7 helicase family.</text>
</comment>
<comment type="caution">
    <text evidence="8">The sequence shown here is derived from an EMBL/GenBank/DDBJ whole genome shotgun (WGS) entry which is preliminary data.</text>
</comment>
<dbReference type="AlphaFoldDB" id="A0A1Q5P713"/>
<dbReference type="InterPro" id="IPR050534">
    <property type="entry name" value="Coronavir_polyprotein_1ab"/>
</dbReference>
<dbReference type="InterPro" id="IPR003593">
    <property type="entry name" value="AAA+_ATPase"/>
</dbReference>
<keyword evidence="3" id="KW-0378">Hydrolase</keyword>
<keyword evidence="2" id="KW-0547">Nucleotide-binding</keyword>
<reference evidence="8 9" key="1">
    <citation type="submission" date="2016-12" db="EMBL/GenBank/DDBJ databases">
        <title>Domibacillus sp. SAOS 44 whole genome sequencing.</title>
        <authorList>
            <person name="Verma A."/>
            <person name="Krishnamurthi S."/>
        </authorList>
    </citation>
    <scope>NUCLEOTIDE SEQUENCE [LARGE SCALE GENOMIC DNA]</scope>
    <source>
        <strain evidence="8 9">SAOS 44</strain>
    </source>
</reference>
<dbReference type="CDD" id="cd18808">
    <property type="entry name" value="SF1_C_Upf1"/>
    <property type="match status" value="1"/>
</dbReference>
<gene>
    <name evidence="8" type="ORF">BLL40_00160</name>
</gene>
<evidence type="ECO:0000313" key="8">
    <source>
        <dbReference type="EMBL" id="OKL37882.1"/>
    </source>
</evidence>
<dbReference type="InterPro" id="IPR047187">
    <property type="entry name" value="SF1_C_Upf1"/>
</dbReference>
<keyword evidence="9" id="KW-1185">Reference proteome</keyword>
<dbReference type="Gene3D" id="3.40.50.300">
    <property type="entry name" value="P-loop containing nucleotide triphosphate hydrolases"/>
    <property type="match status" value="2"/>
</dbReference>
<dbReference type="RefSeq" id="WP_073709895.1">
    <property type="nucleotide sequence ID" value="NZ_MRWQ01000001.1"/>
</dbReference>
<dbReference type="GO" id="GO:0043139">
    <property type="term" value="F:5'-3' DNA helicase activity"/>
    <property type="evidence" value="ECO:0007669"/>
    <property type="project" value="TreeGrafter"/>
</dbReference>
<sequence length="1102" mass="127154">MLPLIPVAVGVLATIGIGSAVASFVYGELTAEQKKLQEEMHNDLARLKRAQQNKLQKLLEQFQIDEATFMASRDERIAATRKQYFADRQAQSDKHITRYIALAREQISVTENIRKEIEDGIMRLRTLTKIQKTMLRKEAMEHLERELNEAKNKAYAYVQYLKQYEKQLKYRRHQIEAEQLLFSLKLPEDYPYVGKLLFFKKSMLDEPLFQQQSMHQITLKYDATDKELLQSLDDEAMIPVIVTNFNLTTYSYDLSIGKGFLKHIAINQSKIGIEATVVQHTEKKLILLDYNGVALKLHRKNLENPRKVPPIGAKLRVYPTGWDFALYHPVFVSEKYQDSLKSFQFETLPVVFSSQGAEEFITYLEENGCTNEADEWKIGPLDASSTLIKLQLGEKLVFAVRFMDGVQSYFYFECILPLEESFQPEDIFVVMDAEFEMVEEQDFELLSEKTYEHMLDLSVMLFKEFKIQQQLNASMEGLSFFTKWTEVTEKLIQYLYKGKEVICDLSETARVYKLPNAMLYAHEYELLNAEDVRQRLVQLELTGIVEFIIEVEKEQYVLADFDEVVHHLRVYSESPMLSIPIFQLKVYVKNFCYPEIQQRNALNAFRSGQLVNGQLQSYILNSKNIEPQTVSLGELMFQNKQLAENRAQKEAVEQALAEENIYLVQGPPGTGKTTVIREIMAQYLQRHPSARILIVSQANVAIDNVLKGFGAQYEDQMIRCGNIDKIDNQLTPISFDTKYKAYVEKIAQKEEHGAQALFLTRWKSLIGCGQDRANPIMGELLVKNHQIIGATCLGLMQRQIGLDRVEFDLVIIDEAGKALPAELLIPLNKAKKVVLIGDHKQLPPVVNPSLYDTEKIELENHSYCVNDLFVTSLFKRLYENCPDTNKQMLHTQYRMPAVIGSMISQFFYEGKLLNGRGTAERPTKYFDHHLNLLDLSDEVQYRESTKNATVTNEYEARLVAKLVKRIRAKRPVEEKIAVICPYRGQMRCIREALRKEGIHWTEDHIAVNTIDAYQGDEAELVIYCMTRSRRKTLYFSDEARLNVAFSRVKNDLLIIGSLRYLQSYGESHILYKIAQYIAAHGAILKEEDVLERKPVLVQAYTK</sequence>
<evidence type="ECO:0000256" key="5">
    <source>
        <dbReference type="ARBA" id="ARBA00022840"/>
    </source>
</evidence>
<dbReference type="PANTHER" id="PTHR43788:SF8">
    <property type="entry name" value="DNA-BINDING PROTEIN SMUBP-2"/>
    <property type="match status" value="1"/>
</dbReference>
<feature type="domain" description="AAA+ ATPase" evidence="7">
    <location>
        <begin position="658"/>
        <end position="868"/>
    </location>
</feature>
<dbReference type="Pfam" id="PF13087">
    <property type="entry name" value="AAA_12"/>
    <property type="match status" value="1"/>
</dbReference>
<keyword evidence="5" id="KW-0067">ATP-binding</keyword>
<accession>A0A1Q5P713</accession>
<keyword evidence="6" id="KW-0175">Coiled coil</keyword>
<dbReference type="InterPro" id="IPR027417">
    <property type="entry name" value="P-loop_NTPase"/>
</dbReference>
<dbReference type="SMART" id="SM00382">
    <property type="entry name" value="AAA"/>
    <property type="match status" value="1"/>
</dbReference>
<proteinExistence type="inferred from homology"/>
<dbReference type="InterPro" id="IPR041679">
    <property type="entry name" value="DNA2/NAM7-like_C"/>
</dbReference>
<dbReference type="Pfam" id="PF13086">
    <property type="entry name" value="AAA_11"/>
    <property type="match status" value="2"/>
</dbReference>
<evidence type="ECO:0000313" key="9">
    <source>
        <dbReference type="Proteomes" id="UP000186524"/>
    </source>
</evidence>
<evidence type="ECO:0000256" key="3">
    <source>
        <dbReference type="ARBA" id="ARBA00022801"/>
    </source>
</evidence>
<organism evidence="8 9">
    <name type="scientific">Domibacillus mangrovi</name>
    <dbReference type="NCBI Taxonomy" id="1714354"/>
    <lineage>
        <taxon>Bacteria</taxon>
        <taxon>Bacillati</taxon>
        <taxon>Bacillota</taxon>
        <taxon>Bacilli</taxon>
        <taxon>Bacillales</taxon>
        <taxon>Bacillaceae</taxon>
        <taxon>Domibacillus</taxon>
    </lineage>
</organism>
<dbReference type="GO" id="GO:0005524">
    <property type="term" value="F:ATP binding"/>
    <property type="evidence" value="ECO:0007669"/>
    <property type="project" value="UniProtKB-KW"/>
</dbReference>
<dbReference type="SUPFAM" id="SSF52540">
    <property type="entry name" value="P-loop containing nucleoside triphosphate hydrolases"/>
    <property type="match status" value="1"/>
</dbReference>
<keyword evidence="4" id="KW-0347">Helicase</keyword>
<dbReference type="STRING" id="1714354.BLL40_00160"/>
<protein>
    <recommendedName>
        <fullName evidence="7">AAA+ ATPase domain-containing protein</fullName>
    </recommendedName>
</protein>
<dbReference type="InterPro" id="IPR041677">
    <property type="entry name" value="DNA2/NAM7_AAA_11"/>
</dbReference>
<dbReference type="GO" id="GO:0016787">
    <property type="term" value="F:hydrolase activity"/>
    <property type="evidence" value="ECO:0007669"/>
    <property type="project" value="UniProtKB-KW"/>
</dbReference>
<evidence type="ECO:0000259" key="7">
    <source>
        <dbReference type="SMART" id="SM00382"/>
    </source>
</evidence>
<feature type="coiled-coil region" evidence="6">
    <location>
        <begin position="33"/>
        <end position="61"/>
    </location>
</feature>
<evidence type="ECO:0000256" key="1">
    <source>
        <dbReference type="ARBA" id="ARBA00007913"/>
    </source>
</evidence>
<dbReference type="EMBL" id="MRWQ01000001">
    <property type="protein sequence ID" value="OKL37882.1"/>
    <property type="molecule type" value="Genomic_DNA"/>
</dbReference>
<dbReference type="PANTHER" id="PTHR43788">
    <property type="entry name" value="DNA2/NAM7 HELICASE FAMILY MEMBER"/>
    <property type="match status" value="1"/>
</dbReference>
<evidence type="ECO:0000256" key="2">
    <source>
        <dbReference type="ARBA" id="ARBA00022741"/>
    </source>
</evidence>